<dbReference type="AlphaFoldDB" id="A0A0N8QEG9"/>
<gene>
    <name evidence="3" type="ORF">ALO91_02153</name>
</gene>
<dbReference type="GO" id="GO:0015074">
    <property type="term" value="P:DNA integration"/>
    <property type="evidence" value="ECO:0007669"/>
    <property type="project" value="InterPro"/>
</dbReference>
<dbReference type="Proteomes" id="UP000050297">
    <property type="component" value="Unassembled WGS sequence"/>
</dbReference>
<evidence type="ECO:0000313" key="4">
    <source>
        <dbReference type="Proteomes" id="UP000050297"/>
    </source>
</evidence>
<dbReference type="InterPro" id="IPR013762">
    <property type="entry name" value="Integrase-like_cat_sf"/>
</dbReference>
<organism evidence="3 4">
    <name type="scientific">Pseudomonas syringae pv. aceris</name>
    <dbReference type="NCBI Taxonomy" id="199198"/>
    <lineage>
        <taxon>Bacteria</taxon>
        <taxon>Pseudomonadati</taxon>
        <taxon>Pseudomonadota</taxon>
        <taxon>Gammaproteobacteria</taxon>
        <taxon>Pseudomonadales</taxon>
        <taxon>Pseudomonadaceae</taxon>
        <taxon>Pseudomonas</taxon>
        <taxon>Pseudomonas syringae</taxon>
    </lineage>
</organism>
<accession>A0A0N8QEG9</accession>
<comment type="caution">
    <text evidence="3">The sequence shown here is derived from an EMBL/GenBank/DDBJ whole genome shotgun (WGS) entry which is preliminary data.</text>
</comment>
<evidence type="ECO:0000259" key="2">
    <source>
        <dbReference type="Pfam" id="PF12835"/>
    </source>
</evidence>
<dbReference type="Pfam" id="PF12835">
    <property type="entry name" value="Integrase_1"/>
    <property type="match status" value="1"/>
</dbReference>
<dbReference type="Gene3D" id="1.10.443.10">
    <property type="entry name" value="Intergrase catalytic core"/>
    <property type="match status" value="1"/>
</dbReference>
<dbReference type="EMBL" id="LJPM01000192">
    <property type="protein sequence ID" value="KPW22358.1"/>
    <property type="molecule type" value="Genomic_DNA"/>
</dbReference>
<dbReference type="InterPro" id="IPR011010">
    <property type="entry name" value="DNA_brk_join_enz"/>
</dbReference>
<feature type="domain" description="Integrase catalytic" evidence="2">
    <location>
        <begin position="156"/>
        <end position="301"/>
    </location>
</feature>
<dbReference type="PATRIC" id="fig|199198.5.peg.3055"/>
<sequence length="353" mass="39040">MIPVNTQHSWRDDVGATIRETATEGAGMRRGGRHYSWNFGNGRKLEYAYKCALQRKYGGGHFATVKAHSDRCRIFARWCASGIGPGIKDAREIHNPILYDYAAHLSKLVEQGEIAVSTAVNRLSSVNIGMEALRGDRHVRVPSPSEALEMQRVRVRQSVPQGQDRAQVQQIVDVLCDREQLRAAAMIRMARATGMRLRETILADLPRLIREADKLGKINIQDGTKGGRGGASAPRWIGVDEHVRDALRFAAKVSPAGSRNMIALSESYANVLQRVAGASRDVLHKNALKGFHELRAAYACERYEQITQHPAPVNGGRCYAINPRLDCEARIQISYELGHGRIDVAAAYIGGRV</sequence>
<dbReference type="GO" id="GO:0003677">
    <property type="term" value="F:DNA binding"/>
    <property type="evidence" value="ECO:0007669"/>
    <property type="project" value="InterPro"/>
</dbReference>
<proteinExistence type="predicted"/>
<dbReference type="InterPro" id="IPR024456">
    <property type="entry name" value="Integrase_catalytic_putative"/>
</dbReference>
<evidence type="ECO:0000256" key="1">
    <source>
        <dbReference type="ARBA" id="ARBA00023172"/>
    </source>
</evidence>
<dbReference type="SUPFAM" id="SSF56349">
    <property type="entry name" value="DNA breaking-rejoining enzymes"/>
    <property type="match status" value="1"/>
</dbReference>
<protein>
    <submittedName>
        <fullName evidence="3">Phage integrase</fullName>
    </submittedName>
</protein>
<keyword evidence="1" id="KW-0233">DNA recombination</keyword>
<name>A0A0N8QEG9_PSESX</name>
<dbReference type="GO" id="GO:0006310">
    <property type="term" value="P:DNA recombination"/>
    <property type="evidence" value="ECO:0007669"/>
    <property type="project" value="UniProtKB-KW"/>
</dbReference>
<reference evidence="3 4" key="1">
    <citation type="submission" date="2015-09" db="EMBL/GenBank/DDBJ databases">
        <title>Genome announcement of multiple Pseudomonas syringae strains.</title>
        <authorList>
            <person name="Thakur S."/>
            <person name="Wang P.W."/>
            <person name="Gong Y."/>
            <person name="Weir B.S."/>
            <person name="Guttman D.S."/>
        </authorList>
    </citation>
    <scope>NUCLEOTIDE SEQUENCE [LARGE SCALE GENOMIC DNA]</scope>
    <source>
        <strain evidence="3 4">ICMP2802</strain>
    </source>
</reference>
<evidence type="ECO:0000313" key="3">
    <source>
        <dbReference type="EMBL" id="KPW22358.1"/>
    </source>
</evidence>